<keyword evidence="3" id="KW-1185">Reference proteome</keyword>
<reference evidence="2 3" key="1">
    <citation type="journal article" date="2018" name="Nat. Ecol. Evol.">
        <title>Shark genomes provide insights into elasmobranch evolution and the origin of vertebrates.</title>
        <authorList>
            <person name="Hara Y"/>
            <person name="Yamaguchi K"/>
            <person name="Onimaru K"/>
            <person name="Kadota M"/>
            <person name="Koyanagi M"/>
            <person name="Keeley SD"/>
            <person name="Tatsumi K"/>
            <person name="Tanaka K"/>
            <person name="Motone F"/>
            <person name="Kageyama Y"/>
            <person name="Nozu R"/>
            <person name="Adachi N"/>
            <person name="Nishimura O"/>
            <person name="Nakagawa R"/>
            <person name="Tanegashima C"/>
            <person name="Kiyatake I"/>
            <person name="Matsumoto R"/>
            <person name="Murakumo K"/>
            <person name="Nishida K"/>
            <person name="Terakita A"/>
            <person name="Kuratani S"/>
            <person name="Sato K"/>
            <person name="Hyodo S Kuraku.S."/>
        </authorList>
    </citation>
    <scope>NUCLEOTIDE SEQUENCE [LARGE SCALE GENOMIC DNA]</scope>
</reference>
<dbReference type="AlphaFoldDB" id="A0A401TAF4"/>
<organism evidence="2 3">
    <name type="scientific">Chiloscyllium punctatum</name>
    <name type="common">Brownbanded bambooshark</name>
    <name type="synonym">Hemiscyllium punctatum</name>
    <dbReference type="NCBI Taxonomy" id="137246"/>
    <lineage>
        <taxon>Eukaryota</taxon>
        <taxon>Metazoa</taxon>
        <taxon>Chordata</taxon>
        <taxon>Craniata</taxon>
        <taxon>Vertebrata</taxon>
        <taxon>Chondrichthyes</taxon>
        <taxon>Elasmobranchii</taxon>
        <taxon>Galeomorphii</taxon>
        <taxon>Galeoidea</taxon>
        <taxon>Orectolobiformes</taxon>
        <taxon>Hemiscylliidae</taxon>
        <taxon>Chiloscyllium</taxon>
    </lineage>
</organism>
<dbReference type="Proteomes" id="UP000287033">
    <property type="component" value="Unassembled WGS sequence"/>
</dbReference>
<evidence type="ECO:0000313" key="2">
    <source>
        <dbReference type="EMBL" id="GCC39633.1"/>
    </source>
</evidence>
<protein>
    <submittedName>
        <fullName evidence="2">Uncharacterized protein</fullName>
    </submittedName>
</protein>
<dbReference type="STRING" id="137246.A0A401TAF4"/>
<evidence type="ECO:0000313" key="3">
    <source>
        <dbReference type="Proteomes" id="UP000287033"/>
    </source>
</evidence>
<evidence type="ECO:0000256" key="1">
    <source>
        <dbReference type="SAM" id="MobiDB-lite"/>
    </source>
</evidence>
<gene>
    <name evidence="2" type="ORF">chiPu_0023851</name>
</gene>
<feature type="region of interest" description="Disordered" evidence="1">
    <location>
        <begin position="1"/>
        <end position="37"/>
    </location>
</feature>
<dbReference type="EMBL" id="BEZZ01028093">
    <property type="protein sequence ID" value="GCC39633.1"/>
    <property type="molecule type" value="Genomic_DNA"/>
</dbReference>
<accession>A0A401TAF4</accession>
<sequence>MAEAEVPAPAAAPGPGPGLGLAGTGSSSSSGPPAAPLLPRSLERALVEAAGSGILALSGRKLKEFPRSAAALDLSDTVEAGGQKQPLN</sequence>
<comment type="caution">
    <text evidence="2">The sequence shown here is derived from an EMBL/GenBank/DDBJ whole genome shotgun (WGS) entry which is preliminary data.</text>
</comment>
<dbReference type="OrthoDB" id="6149831at2759"/>
<proteinExistence type="predicted"/>
<name>A0A401TAF4_CHIPU</name>